<dbReference type="Proteomes" id="UP000652430">
    <property type="component" value="Unassembled WGS sequence"/>
</dbReference>
<dbReference type="Gene3D" id="3.40.1360.10">
    <property type="match status" value="1"/>
</dbReference>
<proteinExistence type="predicted"/>
<dbReference type="InterPro" id="IPR034154">
    <property type="entry name" value="TOPRIM_DnaG/twinkle"/>
</dbReference>
<evidence type="ECO:0000256" key="1">
    <source>
        <dbReference type="SAM" id="MobiDB-lite"/>
    </source>
</evidence>
<dbReference type="Pfam" id="PF13481">
    <property type="entry name" value="AAA_25"/>
    <property type="match status" value="1"/>
</dbReference>
<dbReference type="Gene3D" id="3.40.50.300">
    <property type="entry name" value="P-loop containing nucleotide triphosphate hydrolases"/>
    <property type="match status" value="1"/>
</dbReference>
<organism evidence="2 3">
    <name type="scientific">Sphingomonas glacialis</name>
    <dbReference type="NCBI Taxonomy" id="658225"/>
    <lineage>
        <taxon>Bacteria</taxon>
        <taxon>Pseudomonadati</taxon>
        <taxon>Pseudomonadota</taxon>
        <taxon>Alphaproteobacteria</taxon>
        <taxon>Sphingomonadales</taxon>
        <taxon>Sphingomonadaceae</taxon>
        <taxon>Sphingomonas</taxon>
    </lineage>
</organism>
<dbReference type="RefSeq" id="WP_189676079.1">
    <property type="nucleotide sequence ID" value="NZ_BNAQ01000002.1"/>
</dbReference>
<name>A0ABQ3LN52_9SPHN</name>
<evidence type="ECO:0008006" key="4">
    <source>
        <dbReference type="Google" id="ProtNLM"/>
    </source>
</evidence>
<dbReference type="CDD" id="cd01029">
    <property type="entry name" value="TOPRIM_primases"/>
    <property type="match status" value="1"/>
</dbReference>
<evidence type="ECO:0000313" key="3">
    <source>
        <dbReference type="Proteomes" id="UP000652430"/>
    </source>
</evidence>
<evidence type="ECO:0000313" key="2">
    <source>
        <dbReference type="EMBL" id="GHH16081.1"/>
    </source>
</evidence>
<feature type="region of interest" description="Disordered" evidence="1">
    <location>
        <begin position="637"/>
        <end position="708"/>
    </location>
</feature>
<gene>
    <name evidence="2" type="ORF">GCM10008023_19680</name>
</gene>
<dbReference type="SUPFAM" id="SSF52540">
    <property type="entry name" value="P-loop containing nucleoside triphosphate hydrolases"/>
    <property type="match status" value="1"/>
</dbReference>
<protein>
    <recommendedName>
        <fullName evidence="4">AAA+ ATPase domain-containing protein</fullName>
    </recommendedName>
</protein>
<dbReference type="EMBL" id="BNAQ01000002">
    <property type="protein sequence ID" value="GHH16081.1"/>
    <property type="molecule type" value="Genomic_DNA"/>
</dbReference>
<sequence>MMATAANLPEPLDFAQLMTQVATRLLGTPNERMSKGSRLRFGTHGSMEIDTDEGWFCNHESDGDRSARGGVLDLIQHRQRCDRAGALRWLEDQGLKDRTPVVAGTIARKFYDYRGPDGTVLFRVERRGKDMSPPFLQHGPDGCGGFHSARGCMQGVARVPYRLPELLAADPAAIVYVCEGEKDVDRLTREGLVATTNPGGAGKFTADLAVHLAGRRVVALEDNDAPGAAHVAAVLKVLAGVAGQAAALKLPDLPPKGDVSDWLDTKSSIGSNRVFDLTQLSEGALTAPVAKADIFDIADLAVWARTAPSPKAFIMAPFIPRDDVVIITGDGGTNKSTLALQISACAAAGKRLLGMDVVPGPALYITAEDDQRENHWRLDKIAQTIGTTVDRLIGRLHIVSLRGRMNNELATFDSEGKLRASPAYKTLRATIEHTGAKLVTLDNVAHLFAGNENDRSHVTAFVNLLYQICGDLGVTILLIAHRNKAGDSYSGSTAWLNAVRSQLLMERHNKDDPDARRLSLGKANYARQGESVECRWHDFALILNSDLPEDQRRVLAATIQATADNAAFLACLAERTRQGRGVSDGSGTNYAPAVFAEMPEGRNIGNDRMKAAMERLFRINRIEKAILWRDKAKSRDVSGLREVAETSPTDHPDRPPTTLPDRPRPVPPTDTPNTPSPKGDTGAASRATAPANSLMILAPGEGGDDVEL</sequence>
<feature type="compositionally biased region" description="Basic and acidic residues" evidence="1">
    <location>
        <begin position="637"/>
        <end position="654"/>
    </location>
</feature>
<accession>A0ABQ3LN52</accession>
<reference evidence="3" key="1">
    <citation type="journal article" date="2019" name="Int. J. Syst. Evol. Microbiol.">
        <title>The Global Catalogue of Microorganisms (GCM) 10K type strain sequencing project: providing services to taxonomists for standard genome sequencing and annotation.</title>
        <authorList>
            <consortium name="The Broad Institute Genomics Platform"/>
            <consortium name="The Broad Institute Genome Sequencing Center for Infectious Disease"/>
            <person name="Wu L."/>
            <person name="Ma J."/>
        </authorList>
    </citation>
    <scope>NUCLEOTIDE SEQUENCE [LARGE SCALE GENOMIC DNA]</scope>
    <source>
        <strain evidence="3">CGMCC 1.8957</strain>
    </source>
</reference>
<comment type="caution">
    <text evidence="2">The sequence shown here is derived from an EMBL/GenBank/DDBJ whole genome shotgun (WGS) entry which is preliminary data.</text>
</comment>
<dbReference type="InterPro" id="IPR027417">
    <property type="entry name" value="P-loop_NTPase"/>
</dbReference>
<keyword evidence="3" id="KW-1185">Reference proteome</keyword>